<dbReference type="Proteomes" id="UP001501427">
    <property type="component" value="Unassembled WGS sequence"/>
</dbReference>
<organism evidence="4 5">
    <name type="scientific">Actinomadura livida</name>
    <dbReference type="NCBI Taxonomy" id="79909"/>
    <lineage>
        <taxon>Bacteria</taxon>
        <taxon>Bacillati</taxon>
        <taxon>Actinomycetota</taxon>
        <taxon>Actinomycetes</taxon>
        <taxon>Streptosporangiales</taxon>
        <taxon>Thermomonosporaceae</taxon>
        <taxon>Actinomadura</taxon>
    </lineage>
</organism>
<dbReference type="InterPro" id="IPR029045">
    <property type="entry name" value="ClpP/crotonase-like_dom_sf"/>
</dbReference>
<proteinExistence type="inferred from homology"/>
<dbReference type="EMBL" id="JACHMV010000001">
    <property type="protein sequence ID" value="MBB4774721.1"/>
    <property type="molecule type" value="Genomic_DNA"/>
</dbReference>
<dbReference type="CDD" id="cd06558">
    <property type="entry name" value="crotonase-like"/>
    <property type="match status" value="1"/>
</dbReference>
<dbReference type="PANTHER" id="PTHR43802:SF1">
    <property type="entry name" value="IP11341P-RELATED"/>
    <property type="match status" value="1"/>
</dbReference>
<evidence type="ECO:0000256" key="1">
    <source>
        <dbReference type="ARBA" id="ARBA00005254"/>
    </source>
</evidence>
<dbReference type="Proteomes" id="UP000549343">
    <property type="component" value="Unassembled WGS sequence"/>
</dbReference>
<dbReference type="RefSeq" id="WP_184883558.1">
    <property type="nucleotide sequence ID" value="NZ_BAAAHD010000025.1"/>
</dbReference>
<dbReference type="SUPFAM" id="SSF52096">
    <property type="entry name" value="ClpP/crotonase"/>
    <property type="match status" value="1"/>
</dbReference>
<comment type="similarity">
    <text evidence="1">Belongs to the enoyl-CoA hydratase/isomerase family.</text>
</comment>
<sequence>MDESESGQGPSVLVTSEGHIGFITLNRPEKLNALSPDVFAGLEAAWRRFDADPAIRVVVFTGTGRGFCAGADMVAPSVTGRDRPERDGHVDMPKFTARHLGCHKPVITAVNGVCASAGLHFVVDSTVVIASDRATFLDTHANLGQVVALEPIGLARKMPLGAVLRMVALGRAERMSAQRAYELGMVSEVVPHENLADRARELAAMVAELSPTTLQRSLRVIWESLDLGLAEAEERGWRMVQDHYGHPDNVEGPRAFAEKRTPDWVDPPERV</sequence>
<dbReference type="Pfam" id="PF00378">
    <property type="entry name" value="ECH_1"/>
    <property type="match status" value="1"/>
</dbReference>
<feature type="region of interest" description="Disordered" evidence="2">
    <location>
        <begin position="248"/>
        <end position="271"/>
    </location>
</feature>
<comment type="caution">
    <text evidence="4">The sequence shown here is derived from an EMBL/GenBank/DDBJ whole genome shotgun (WGS) entry which is preliminary data.</text>
</comment>
<dbReference type="Gene3D" id="1.10.12.10">
    <property type="entry name" value="Lyase 2-enoyl-coa Hydratase, Chain A, domain 2"/>
    <property type="match status" value="1"/>
</dbReference>
<evidence type="ECO:0000313" key="6">
    <source>
        <dbReference type="Proteomes" id="UP001501427"/>
    </source>
</evidence>
<dbReference type="InterPro" id="IPR014748">
    <property type="entry name" value="Enoyl-CoA_hydra_C"/>
</dbReference>
<reference evidence="3" key="3">
    <citation type="submission" date="2023-12" db="EMBL/GenBank/DDBJ databases">
        <authorList>
            <person name="Sun Q."/>
            <person name="Inoue M."/>
        </authorList>
    </citation>
    <scope>NUCLEOTIDE SEQUENCE</scope>
    <source>
        <strain evidence="3">JCM 10667</strain>
    </source>
</reference>
<dbReference type="Gene3D" id="3.90.226.10">
    <property type="entry name" value="2-enoyl-CoA Hydratase, Chain A, domain 1"/>
    <property type="match status" value="1"/>
</dbReference>
<dbReference type="AlphaFoldDB" id="A0A7W7ICY7"/>
<dbReference type="EMBL" id="BAAAHD010000025">
    <property type="protein sequence ID" value="GAA0565504.1"/>
    <property type="molecule type" value="Genomic_DNA"/>
</dbReference>
<evidence type="ECO:0000256" key="2">
    <source>
        <dbReference type="SAM" id="MobiDB-lite"/>
    </source>
</evidence>
<dbReference type="InterPro" id="IPR001753">
    <property type="entry name" value="Enoyl-CoA_hydra/iso"/>
</dbReference>
<gene>
    <name evidence="4" type="ORF">F4557_003139</name>
    <name evidence="3" type="ORF">GCM10009546_29660</name>
</gene>
<evidence type="ECO:0000313" key="4">
    <source>
        <dbReference type="EMBL" id="MBB4774721.1"/>
    </source>
</evidence>
<dbReference type="PANTHER" id="PTHR43802">
    <property type="entry name" value="ENOYL-COA HYDRATASE"/>
    <property type="match status" value="1"/>
</dbReference>
<keyword evidence="6" id="KW-1185">Reference proteome</keyword>
<protein>
    <submittedName>
        <fullName evidence="4">Enoyl-CoA hydratase/carnithine racemase</fullName>
    </submittedName>
    <submittedName>
        <fullName evidence="3">Enoyl-CoA hydratase/isomerase family protein</fullName>
    </submittedName>
</protein>
<accession>A0A7W7ICY7</accession>
<evidence type="ECO:0000313" key="3">
    <source>
        <dbReference type="EMBL" id="GAA0565504.1"/>
    </source>
</evidence>
<name>A0A7W7ICY7_9ACTN</name>
<reference evidence="4 5" key="2">
    <citation type="submission" date="2020-08" db="EMBL/GenBank/DDBJ databases">
        <title>Sequencing the genomes of 1000 actinobacteria strains.</title>
        <authorList>
            <person name="Klenk H.-P."/>
        </authorList>
    </citation>
    <scope>NUCLEOTIDE SEQUENCE [LARGE SCALE GENOMIC DNA]</scope>
    <source>
        <strain evidence="4 5">DSM 44772</strain>
    </source>
</reference>
<evidence type="ECO:0000313" key="5">
    <source>
        <dbReference type="Proteomes" id="UP000549343"/>
    </source>
</evidence>
<reference evidence="3 6" key="1">
    <citation type="journal article" date="2019" name="Int. J. Syst. Evol. Microbiol.">
        <title>The Global Catalogue of Microorganisms (GCM) 10K type strain sequencing project: providing services to taxonomists for standard genome sequencing and annotation.</title>
        <authorList>
            <consortium name="The Broad Institute Genomics Platform"/>
            <consortium name="The Broad Institute Genome Sequencing Center for Infectious Disease"/>
            <person name="Wu L."/>
            <person name="Ma J."/>
        </authorList>
    </citation>
    <scope>NUCLEOTIDE SEQUENCE [LARGE SCALE GENOMIC DNA]</scope>
    <source>
        <strain evidence="3 6">JCM 10667</strain>
    </source>
</reference>
<dbReference type="GO" id="GO:0003824">
    <property type="term" value="F:catalytic activity"/>
    <property type="evidence" value="ECO:0007669"/>
    <property type="project" value="UniProtKB-ARBA"/>
</dbReference>